<evidence type="ECO:0000313" key="1">
    <source>
        <dbReference type="EMBL" id="CAF4432979.1"/>
    </source>
</evidence>
<protein>
    <submittedName>
        <fullName evidence="1">Uncharacterized protein</fullName>
    </submittedName>
</protein>
<evidence type="ECO:0000313" key="2">
    <source>
        <dbReference type="Proteomes" id="UP000663868"/>
    </source>
</evidence>
<dbReference type="AlphaFoldDB" id="A0A820RBY4"/>
<name>A0A820RBY4_9BILA</name>
<gene>
    <name evidence="1" type="ORF">KXQ929_LOCUS52897</name>
</gene>
<dbReference type="EMBL" id="CAJOBB010028904">
    <property type="protein sequence ID" value="CAF4432979.1"/>
    <property type="molecule type" value="Genomic_DNA"/>
</dbReference>
<reference evidence="1" key="1">
    <citation type="submission" date="2021-02" db="EMBL/GenBank/DDBJ databases">
        <authorList>
            <person name="Nowell W R."/>
        </authorList>
    </citation>
    <scope>NUCLEOTIDE SEQUENCE</scope>
</reference>
<sequence>MPADGLCASLTCDKEIKHLYECHCCSSLICFHHLSEHVQVTQRNKERLDSLRNELKTVVGTLKVIIEKKLLNIEREKSLIERAQRLLGVENGSIDEVQIIFEEIKQAIALSQLGKK</sequence>
<organism evidence="1 2">
    <name type="scientific">Adineta steineri</name>
    <dbReference type="NCBI Taxonomy" id="433720"/>
    <lineage>
        <taxon>Eukaryota</taxon>
        <taxon>Metazoa</taxon>
        <taxon>Spiralia</taxon>
        <taxon>Gnathifera</taxon>
        <taxon>Rotifera</taxon>
        <taxon>Eurotatoria</taxon>
        <taxon>Bdelloidea</taxon>
        <taxon>Adinetida</taxon>
        <taxon>Adinetidae</taxon>
        <taxon>Adineta</taxon>
    </lineage>
</organism>
<comment type="caution">
    <text evidence="1">The sequence shown here is derived from an EMBL/GenBank/DDBJ whole genome shotgun (WGS) entry which is preliminary data.</text>
</comment>
<accession>A0A820RBY4</accession>
<proteinExistence type="predicted"/>
<dbReference type="Proteomes" id="UP000663868">
    <property type="component" value="Unassembled WGS sequence"/>
</dbReference>